<dbReference type="GO" id="GO:0016887">
    <property type="term" value="F:ATP hydrolysis activity"/>
    <property type="evidence" value="ECO:0007669"/>
    <property type="project" value="InterPro"/>
</dbReference>
<dbReference type="SUPFAM" id="SSF52540">
    <property type="entry name" value="P-loop containing nucleoside triphosphate hydrolases"/>
    <property type="match status" value="1"/>
</dbReference>
<dbReference type="Pfam" id="PF00005">
    <property type="entry name" value="ABC_tran"/>
    <property type="match status" value="1"/>
</dbReference>
<dbReference type="GO" id="GO:0005524">
    <property type="term" value="F:ATP binding"/>
    <property type="evidence" value="ECO:0007669"/>
    <property type="project" value="InterPro"/>
</dbReference>
<protein>
    <recommendedName>
        <fullName evidence="2">ABC transporter domain-containing protein</fullName>
    </recommendedName>
</protein>
<gene>
    <name evidence="3" type="ORF">LCGC14_3058580</name>
</gene>
<evidence type="ECO:0000313" key="3">
    <source>
        <dbReference type="EMBL" id="KKK57032.1"/>
    </source>
</evidence>
<evidence type="ECO:0000256" key="1">
    <source>
        <dbReference type="ARBA" id="ARBA00022448"/>
    </source>
</evidence>
<dbReference type="PANTHER" id="PTHR42788:SF13">
    <property type="entry name" value="ALIPHATIC SULFONATES IMPORT ATP-BINDING PROTEIN SSUB"/>
    <property type="match status" value="1"/>
</dbReference>
<dbReference type="Gene3D" id="3.40.50.300">
    <property type="entry name" value="P-loop containing nucleotide triphosphate hydrolases"/>
    <property type="match status" value="1"/>
</dbReference>
<evidence type="ECO:0000259" key="2">
    <source>
        <dbReference type="Pfam" id="PF00005"/>
    </source>
</evidence>
<dbReference type="InterPro" id="IPR050166">
    <property type="entry name" value="ABC_transporter_ATP-bind"/>
</dbReference>
<accession>A0A0F8WJI3</accession>
<dbReference type="PANTHER" id="PTHR42788">
    <property type="entry name" value="TAURINE IMPORT ATP-BINDING PROTEIN-RELATED"/>
    <property type="match status" value="1"/>
</dbReference>
<organism evidence="3">
    <name type="scientific">marine sediment metagenome</name>
    <dbReference type="NCBI Taxonomy" id="412755"/>
    <lineage>
        <taxon>unclassified sequences</taxon>
        <taxon>metagenomes</taxon>
        <taxon>ecological metagenomes</taxon>
    </lineage>
</organism>
<name>A0A0F8WJI3_9ZZZZ</name>
<proteinExistence type="predicted"/>
<comment type="caution">
    <text evidence="3">The sequence shown here is derived from an EMBL/GenBank/DDBJ whole genome shotgun (WGS) entry which is preliminary data.</text>
</comment>
<feature type="domain" description="ABC transporter" evidence="2">
    <location>
        <begin position="23"/>
        <end position="71"/>
    </location>
</feature>
<dbReference type="AlphaFoldDB" id="A0A0F8WJI3"/>
<dbReference type="EMBL" id="LAZR01064692">
    <property type="protein sequence ID" value="KKK57032.1"/>
    <property type="molecule type" value="Genomic_DNA"/>
</dbReference>
<reference evidence="3" key="1">
    <citation type="journal article" date="2015" name="Nature">
        <title>Complex archaea that bridge the gap between prokaryotes and eukaryotes.</title>
        <authorList>
            <person name="Spang A."/>
            <person name="Saw J.H."/>
            <person name="Jorgensen S.L."/>
            <person name="Zaremba-Niedzwiedzka K."/>
            <person name="Martijn J."/>
            <person name="Lind A.E."/>
            <person name="van Eijk R."/>
            <person name="Schleper C."/>
            <person name="Guy L."/>
            <person name="Ettema T.J."/>
        </authorList>
    </citation>
    <scope>NUCLEOTIDE SEQUENCE</scope>
</reference>
<sequence>MSGPHNILHIQDLYKVYGDNLVLDNIDLSVQEGEFCTVVGPSGCGKSTLLRLILGQEMPTRGTLQIDGKPVGFANA</sequence>
<feature type="non-terminal residue" evidence="3">
    <location>
        <position position="76"/>
    </location>
</feature>
<dbReference type="InterPro" id="IPR003439">
    <property type="entry name" value="ABC_transporter-like_ATP-bd"/>
</dbReference>
<keyword evidence="1" id="KW-0813">Transport</keyword>
<dbReference type="InterPro" id="IPR027417">
    <property type="entry name" value="P-loop_NTPase"/>
</dbReference>